<evidence type="ECO:0000313" key="3">
    <source>
        <dbReference type="Proteomes" id="UP000034366"/>
    </source>
</evidence>
<dbReference type="SUPFAM" id="SSF56281">
    <property type="entry name" value="Metallo-hydrolase/oxidoreductase"/>
    <property type="match status" value="1"/>
</dbReference>
<feature type="domain" description="Metallo-beta-lactamase" evidence="1">
    <location>
        <begin position="37"/>
        <end position="211"/>
    </location>
</feature>
<dbReference type="Pfam" id="PF00753">
    <property type="entry name" value="Lactamase_B"/>
    <property type="match status" value="1"/>
</dbReference>
<dbReference type="PANTHER" id="PTHR30619:SF1">
    <property type="entry name" value="RECOMBINATION PROTEIN 2"/>
    <property type="match status" value="1"/>
</dbReference>
<dbReference type="PATRIC" id="fig|1618592.3.peg.953"/>
<proteinExistence type="predicted"/>
<dbReference type="Proteomes" id="UP000034366">
    <property type="component" value="Unassembled WGS sequence"/>
</dbReference>
<dbReference type="CDD" id="cd07731">
    <property type="entry name" value="ComA-like_MBL-fold"/>
    <property type="match status" value="1"/>
</dbReference>
<dbReference type="InterPro" id="IPR001279">
    <property type="entry name" value="Metallo-B-lactamas"/>
</dbReference>
<accession>A0A0G0HW55</accession>
<dbReference type="InterPro" id="IPR036866">
    <property type="entry name" value="RibonucZ/Hydroxyglut_hydro"/>
</dbReference>
<organism evidence="2 3">
    <name type="scientific">Candidatus Woesebacteria bacterium GW2011_GWD1_38_10</name>
    <dbReference type="NCBI Taxonomy" id="1618592"/>
    <lineage>
        <taxon>Bacteria</taxon>
        <taxon>Candidatus Woeseibacteriota</taxon>
    </lineage>
</organism>
<reference evidence="2 3" key="1">
    <citation type="journal article" date="2015" name="Nature">
        <title>rRNA introns, odd ribosomes, and small enigmatic genomes across a large radiation of phyla.</title>
        <authorList>
            <person name="Brown C.T."/>
            <person name="Hug L.A."/>
            <person name="Thomas B.C."/>
            <person name="Sharon I."/>
            <person name="Castelle C.J."/>
            <person name="Singh A."/>
            <person name="Wilkins M.J."/>
            <person name="Williams K.H."/>
            <person name="Banfield J.F."/>
        </authorList>
    </citation>
    <scope>NUCLEOTIDE SEQUENCE [LARGE SCALE GENOMIC DNA]</scope>
</reference>
<sequence>MSKLWKVTIFLLLLAALVIWLSVFSTSDNLKIISCNVGQGDSNLIINKSIEILIDGGPDNTVIDCLSKYIPFWDRTIEMVILTHPQSDHYTGLIAVTERYKVGKILANSLNAGSQTYELLKNRVLTRGVDVVNPVRGLRVMYNMIHIDILHPSKEFLAENLLHNYLTMGQFDNSSGVLGAYTTNLDPNEFSIVASLSFGSFKFLFTGDAGSELLDSLATTLSENGINSINYIKIPHHGSRNSISEKMYDLVEGGIATISVGKNSYGHPAEEVIKLLSNKAIKILRTDTDGDIVIETDGERMWLEK</sequence>
<dbReference type="InterPro" id="IPR052159">
    <property type="entry name" value="Competence_DNA_uptake"/>
</dbReference>
<name>A0A0G0HW55_9BACT</name>
<evidence type="ECO:0000259" key="1">
    <source>
        <dbReference type="Pfam" id="PF00753"/>
    </source>
</evidence>
<protein>
    <submittedName>
        <fullName evidence="2">Internalization-related competence protein ComEC/Rec2 protein</fullName>
    </submittedName>
</protein>
<dbReference type="PANTHER" id="PTHR30619">
    <property type="entry name" value="DNA INTERNALIZATION/COMPETENCE PROTEIN COMEC/REC2"/>
    <property type="match status" value="1"/>
</dbReference>
<dbReference type="AlphaFoldDB" id="A0A0G0HW55"/>
<evidence type="ECO:0000313" key="2">
    <source>
        <dbReference type="EMBL" id="KKQ46527.1"/>
    </source>
</evidence>
<comment type="caution">
    <text evidence="2">The sequence shown here is derived from an EMBL/GenBank/DDBJ whole genome shotgun (WGS) entry which is preliminary data.</text>
</comment>
<dbReference type="InterPro" id="IPR035681">
    <property type="entry name" value="ComA-like_MBL"/>
</dbReference>
<gene>
    <name evidence="2" type="ORF">US67_C0078G0004</name>
</gene>
<dbReference type="Gene3D" id="3.60.15.10">
    <property type="entry name" value="Ribonuclease Z/Hydroxyacylglutathione hydrolase-like"/>
    <property type="match status" value="1"/>
</dbReference>
<dbReference type="EMBL" id="LBTW01000078">
    <property type="protein sequence ID" value="KKQ46527.1"/>
    <property type="molecule type" value="Genomic_DNA"/>
</dbReference>